<dbReference type="InterPro" id="IPR009327">
    <property type="entry name" value="Cupin_DUF985"/>
</dbReference>
<organism evidence="2 3">
    <name type="scientific">Nonlabens dokdonensis</name>
    <dbReference type="NCBI Taxonomy" id="328515"/>
    <lineage>
        <taxon>Bacteria</taxon>
        <taxon>Pseudomonadati</taxon>
        <taxon>Bacteroidota</taxon>
        <taxon>Flavobacteriia</taxon>
        <taxon>Flavobacteriales</taxon>
        <taxon>Flavobacteriaceae</taxon>
        <taxon>Nonlabens</taxon>
    </lineage>
</organism>
<gene>
    <name evidence="2" type="ORF">LX97_02966</name>
</gene>
<dbReference type="PANTHER" id="PTHR33387">
    <property type="entry name" value="RMLC-LIKE JELLY ROLL FOLD PROTEIN"/>
    <property type="match status" value="1"/>
</dbReference>
<dbReference type="CDD" id="cd06121">
    <property type="entry name" value="cupin_YML079wp"/>
    <property type="match status" value="1"/>
</dbReference>
<evidence type="ECO:0000313" key="2">
    <source>
        <dbReference type="EMBL" id="PZX37871.1"/>
    </source>
</evidence>
<keyword evidence="3" id="KW-1185">Reference proteome</keyword>
<dbReference type="RefSeq" id="WP_015363735.1">
    <property type="nucleotide sequence ID" value="NZ_QKZR01000006.1"/>
</dbReference>
<evidence type="ECO:0000259" key="1">
    <source>
        <dbReference type="Pfam" id="PF06172"/>
    </source>
</evidence>
<dbReference type="EMBL" id="QKZR01000006">
    <property type="protein sequence ID" value="PZX37871.1"/>
    <property type="molecule type" value="Genomic_DNA"/>
</dbReference>
<protein>
    <recommendedName>
        <fullName evidence="1">DUF985 domain-containing protein</fullName>
    </recommendedName>
</protein>
<dbReference type="Pfam" id="PF06172">
    <property type="entry name" value="Cupin_5"/>
    <property type="match status" value="1"/>
</dbReference>
<dbReference type="InterPro" id="IPR039935">
    <property type="entry name" value="YML079W-like"/>
</dbReference>
<dbReference type="InterPro" id="IPR014710">
    <property type="entry name" value="RmlC-like_jellyroll"/>
</dbReference>
<dbReference type="Gene3D" id="2.60.120.10">
    <property type="entry name" value="Jelly Rolls"/>
    <property type="match status" value="1"/>
</dbReference>
<feature type="domain" description="DUF985" evidence="1">
    <location>
        <begin position="5"/>
        <end position="144"/>
    </location>
</feature>
<dbReference type="SUPFAM" id="SSF51182">
    <property type="entry name" value="RmlC-like cupins"/>
    <property type="match status" value="1"/>
</dbReference>
<proteinExistence type="predicted"/>
<dbReference type="InterPro" id="IPR011051">
    <property type="entry name" value="RmlC_Cupin_sf"/>
</dbReference>
<reference evidence="2 3" key="1">
    <citation type="submission" date="2018-06" db="EMBL/GenBank/DDBJ databases">
        <title>Genomic Encyclopedia of Archaeal and Bacterial Type Strains, Phase II (KMG-II): from individual species to whole genera.</title>
        <authorList>
            <person name="Goeker M."/>
        </authorList>
    </citation>
    <scope>NUCLEOTIDE SEQUENCE [LARGE SCALE GENOMIC DNA]</scope>
    <source>
        <strain evidence="2 3">DSM 17205</strain>
    </source>
</reference>
<sequence length="167" mass="19158">MLSAQQIIDKLELQPHPEGGYFKETYRSTGKIPQESLGDGYSGKRNFSTCIYFMLTSEKFSALHRIEQDEIWHFYYGAPIKLHIITNAGEYSTHMIGRNIENGEVPQFVVPGNCWFAGEVIEKDSFSLIGCTVSPGFDFDDFELKSRKELTALYPNLKKEIERLTHH</sequence>
<evidence type="ECO:0000313" key="3">
    <source>
        <dbReference type="Proteomes" id="UP000248584"/>
    </source>
</evidence>
<name>A0ABX5PUZ2_9FLAO</name>
<comment type="caution">
    <text evidence="2">The sequence shown here is derived from an EMBL/GenBank/DDBJ whole genome shotgun (WGS) entry which is preliminary data.</text>
</comment>
<dbReference type="PANTHER" id="PTHR33387:SF3">
    <property type="entry name" value="DUF985 DOMAIN-CONTAINING PROTEIN"/>
    <property type="match status" value="1"/>
</dbReference>
<dbReference type="Proteomes" id="UP000248584">
    <property type="component" value="Unassembled WGS sequence"/>
</dbReference>
<accession>A0ABX5PUZ2</accession>